<dbReference type="GO" id="GO:0098797">
    <property type="term" value="C:plasma membrane protein complex"/>
    <property type="evidence" value="ECO:0007669"/>
    <property type="project" value="TreeGrafter"/>
</dbReference>
<evidence type="ECO:0000313" key="11">
    <source>
        <dbReference type="Proteomes" id="UP000529637"/>
    </source>
</evidence>
<evidence type="ECO:0000259" key="8">
    <source>
        <dbReference type="Pfam" id="PF02687"/>
    </source>
</evidence>
<feature type="domain" description="ABC3 transporter permease C-terminal" evidence="8">
    <location>
        <begin position="338"/>
        <end position="465"/>
    </location>
</feature>
<proteinExistence type="inferred from homology"/>
<feature type="domain" description="MacB-like periplasmic core" evidence="9">
    <location>
        <begin position="18"/>
        <end position="168"/>
    </location>
</feature>
<keyword evidence="5 7" id="KW-1133">Transmembrane helix</keyword>
<sequence length="472" mass="49841">MNTFSLALRNLMRNRRRSLMTLLAMVLGMVAVLLFGGFVRDITYQLQSGYVQRSGHLQIQRKGYFLYGSGDPAAYGIADYERILKTVRADPVLAPMLIVGTPVLNFGGIAGNFAAGVSRTVFVSGYEVQGQNLMREWNDYRLRLVPSRLALSGSGPDSAVIGTGVARVLQLCGALEVPNCVAAPPSDSAPPPAAAKGADLPDDIAGLSAPAAKPAGPAAAASGVPRIEILAAGARGAPNVAAVNVVRAEFQGIKELDDVHVTMHLAQAQKLVFGQSAPRATAIALQLHHTRQVPAARERLQQILETTFKDNPLEIIDYETLNPFYGQTLGMFAAIFGFISALIGAVVLFTISNTMSMTVVERTVEIGTVRALGLRRAGIRKLFLTEAMVLGAIGSVVGLSAAVALAWVINFMGLTWMPPGGVEPSPLAAQVAGEHMMMLGSALGLIAVASLSALLPATRASRMNIVDALRHV</sequence>
<keyword evidence="3" id="KW-1003">Cell membrane</keyword>
<dbReference type="Pfam" id="PF12704">
    <property type="entry name" value="MacB_PCD"/>
    <property type="match status" value="1"/>
</dbReference>
<dbReference type="RefSeq" id="WP_176071157.1">
    <property type="nucleotide sequence ID" value="NZ_JABWMJ010000012.1"/>
</dbReference>
<evidence type="ECO:0000256" key="5">
    <source>
        <dbReference type="ARBA" id="ARBA00022989"/>
    </source>
</evidence>
<feature type="transmembrane region" description="Helical" evidence="7">
    <location>
        <begin position="21"/>
        <end position="39"/>
    </location>
</feature>
<dbReference type="PANTHER" id="PTHR30489">
    <property type="entry name" value="LIPOPROTEIN-RELEASING SYSTEM TRANSMEMBRANE PROTEIN LOLE"/>
    <property type="match status" value="1"/>
</dbReference>
<dbReference type="Pfam" id="PF02687">
    <property type="entry name" value="FtsX"/>
    <property type="match status" value="1"/>
</dbReference>
<dbReference type="Proteomes" id="UP000529637">
    <property type="component" value="Unassembled WGS sequence"/>
</dbReference>
<reference evidence="10 11" key="1">
    <citation type="submission" date="2020-06" db="EMBL/GenBank/DDBJ databases">
        <title>Schlegella sp. ID0723 isolated from air conditioner.</title>
        <authorList>
            <person name="Kim D.Y."/>
            <person name="Kim D.-U."/>
        </authorList>
    </citation>
    <scope>NUCLEOTIDE SEQUENCE [LARGE SCALE GENOMIC DNA]</scope>
    <source>
        <strain evidence="10 11">ID0723</strain>
    </source>
</reference>
<feature type="transmembrane region" description="Helical" evidence="7">
    <location>
        <begin position="383"/>
        <end position="416"/>
    </location>
</feature>
<dbReference type="InterPro" id="IPR003838">
    <property type="entry name" value="ABC3_permease_C"/>
</dbReference>
<dbReference type="AlphaFoldDB" id="A0A7Y6NS40"/>
<keyword evidence="6 7" id="KW-0472">Membrane</keyword>
<comment type="subcellular location">
    <subcellularLocation>
        <location evidence="1">Cell membrane</location>
        <topology evidence="1">Multi-pass membrane protein</topology>
    </subcellularLocation>
</comment>
<feature type="transmembrane region" description="Helical" evidence="7">
    <location>
        <begin position="329"/>
        <end position="351"/>
    </location>
</feature>
<dbReference type="PANTHER" id="PTHR30489:SF0">
    <property type="entry name" value="LIPOPROTEIN-RELEASING SYSTEM TRANSMEMBRANE PROTEIN LOLE"/>
    <property type="match status" value="1"/>
</dbReference>
<comment type="similarity">
    <text evidence="2">Belongs to the ABC-4 integral membrane protein family. LolC/E subfamily.</text>
</comment>
<accession>A0A7Y6NS40</accession>
<comment type="caution">
    <text evidence="10">The sequence shown here is derived from an EMBL/GenBank/DDBJ whole genome shotgun (WGS) entry which is preliminary data.</text>
</comment>
<name>A0A7Y6NS40_9BURK</name>
<dbReference type="GO" id="GO:0044874">
    <property type="term" value="P:lipoprotein localization to outer membrane"/>
    <property type="evidence" value="ECO:0007669"/>
    <property type="project" value="TreeGrafter"/>
</dbReference>
<evidence type="ECO:0000259" key="9">
    <source>
        <dbReference type="Pfam" id="PF12704"/>
    </source>
</evidence>
<evidence type="ECO:0000256" key="4">
    <source>
        <dbReference type="ARBA" id="ARBA00022692"/>
    </source>
</evidence>
<keyword evidence="11" id="KW-1185">Reference proteome</keyword>
<dbReference type="InterPro" id="IPR025857">
    <property type="entry name" value="MacB_PCD"/>
</dbReference>
<keyword evidence="4 7" id="KW-0812">Transmembrane</keyword>
<protein>
    <submittedName>
        <fullName evidence="10">ABC transporter permease</fullName>
    </submittedName>
</protein>
<evidence type="ECO:0000256" key="2">
    <source>
        <dbReference type="ARBA" id="ARBA00005236"/>
    </source>
</evidence>
<feature type="transmembrane region" description="Helical" evidence="7">
    <location>
        <begin position="436"/>
        <end position="455"/>
    </location>
</feature>
<evidence type="ECO:0000256" key="3">
    <source>
        <dbReference type="ARBA" id="ARBA00022475"/>
    </source>
</evidence>
<evidence type="ECO:0000313" key="10">
    <source>
        <dbReference type="EMBL" id="NUZ08320.1"/>
    </source>
</evidence>
<evidence type="ECO:0000256" key="6">
    <source>
        <dbReference type="ARBA" id="ARBA00023136"/>
    </source>
</evidence>
<organism evidence="10 11">
    <name type="scientific">Piscinibacter koreensis</name>
    <dbReference type="NCBI Taxonomy" id="2742824"/>
    <lineage>
        <taxon>Bacteria</taxon>
        <taxon>Pseudomonadati</taxon>
        <taxon>Pseudomonadota</taxon>
        <taxon>Betaproteobacteria</taxon>
        <taxon>Burkholderiales</taxon>
        <taxon>Sphaerotilaceae</taxon>
        <taxon>Piscinibacter</taxon>
    </lineage>
</organism>
<dbReference type="EMBL" id="JABWMJ010000012">
    <property type="protein sequence ID" value="NUZ08320.1"/>
    <property type="molecule type" value="Genomic_DNA"/>
</dbReference>
<dbReference type="InterPro" id="IPR051447">
    <property type="entry name" value="Lipoprotein-release_system"/>
</dbReference>
<evidence type="ECO:0000256" key="7">
    <source>
        <dbReference type="SAM" id="Phobius"/>
    </source>
</evidence>
<evidence type="ECO:0000256" key="1">
    <source>
        <dbReference type="ARBA" id="ARBA00004651"/>
    </source>
</evidence>
<gene>
    <name evidence="10" type="ORF">HQN59_21435</name>
</gene>